<dbReference type="Proteomes" id="UP000688137">
    <property type="component" value="Unassembled WGS sequence"/>
</dbReference>
<dbReference type="AlphaFoldDB" id="A0A8S1QBM0"/>
<dbReference type="InterPro" id="IPR003409">
    <property type="entry name" value="MORN"/>
</dbReference>
<keyword evidence="1" id="KW-0677">Repeat</keyword>
<protein>
    <recommendedName>
        <fullName evidence="4">Protein kinase domain-containing protein</fullName>
    </recommendedName>
</protein>
<dbReference type="OMA" id="GMGQFIN"/>
<accession>A0A8S1QBM0</accession>
<keyword evidence="3" id="KW-1185">Reference proteome</keyword>
<sequence length="627" mass="73783">MGNSNSNDKIVLLSGRLKQMKFLAERGDYTIYEHIEEDKQYEHWVWKSESDTYEDAELMAQDYHQCQSITKIYYQSRGCIVETFTKQYIFAIIMEHPSYNLMDYINRQKILYKNQIINMVVNIIEAQRTLRDSCQYLGFSNIYTKDGNYWMLKPFQQIKSFINNHKYLEGYPAPEEFMNIKFDIERATVFSFGMLMLHIILNKSNQDLYKICGIDENALNLRIQELLQKNNYEKDFLKIIAQMLIIDPNQRPDYPQLIILLAIRNIGLSNQQQSHMSQVLNQSSKSKISRILNGLVSVPLEQENYIIKLLNSKQQIKQIDEELEESINFQNKEKQEVINPYQVIQYKNYEILNEAYDYNDFTNVMNYATKYEGYIQNSKKHGQGTLYLSNNEYYQGNFVNDQIEGNGQFYTLNKNIVRGVWRDQKIQEKQLVSKFKSLFQQNQQISVKSHMIKQINSGKNDIPQEIYDIKVPQIGDVSTLSHPQNQFNNKNKSYASDQITYHSTLDINYRRQGYITNESGKVIYAGLFSDDQYDGYGILKNLDYEKIDFVDHIDLNVAINLKAWVQYDGEFKMGKKNGNGTLYFSDKSMFQGQFQDDKIQGMGQFINSKKELINGRWINGLYQQENQ</sequence>
<evidence type="ECO:0000313" key="2">
    <source>
        <dbReference type="EMBL" id="CAD8112324.1"/>
    </source>
</evidence>
<dbReference type="PANTHER" id="PTHR43215:SF14">
    <property type="entry name" value="RADIAL SPOKE HEAD 1 HOMOLOG"/>
    <property type="match status" value="1"/>
</dbReference>
<dbReference type="Pfam" id="PF02493">
    <property type="entry name" value="MORN"/>
    <property type="match status" value="5"/>
</dbReference>
<gene>
    <name evidence="2" type="ORF">PPRIM_AZ9-3.1.T1510018</name>
</gene>
<proteinExistence type="predicted"/>
<evidence type="ECO:0008006" key="4">
    <source>
        <dbReference type="Google" id="ProtNLM"/>
    </source>
</evidence>
<dbReference type="SMART" id="SM00698">
    <property type="entry name" value="MORN"/>
    <property type="match status" value="5"/>
</dbReference>
<organism evidence="2 3">
    <name type="scientific">Paramecium primaurelia</name>
    <dbReference type="NCBI Taxonomy" id="5886"/>
    <lineage>
        <taxon>Eukaryota</taxon>
        <taxon>Sar</taxon>
        <taxon>Alveolata</taxon>
        <taxon>Ciliophora</taxon>
        <taxon>Intramacronucleata</taxon>
        <taxon>Oligohymenophorea</taxon>
        <taxon>Peniculida</taxon>
        <taxon>Parameciidae</taxon>
        <taxon>Paramecium</taxon>
    </lineage>
</organism>
<dbReference type="PANTHER" id="PTHR43215">
    <property type="entry name" value="RADIAL SPOKE HEAD 1 HOMOLOG"/>
    <property type="match status" value="1"/>
</dbReference>
<evidence type="ECO:0000313" key="3">
    <source>
        <dbReference type="Proteomes" id="UP000688137"/>
    </source>
</evidence>
<reference evidence="2" key="1">
    <citation type="submission" date="2021-01" db="EMBL/GenBank/DDBJ databases">
        <authorList>
            <consortium name="Genoscope - CEA"/>
            <person name="William W."/>
        </authorList>
    </citation>
    <scope>NUCLEOTIDE SEQUENCE</scope>
</reference>
<dbReference type="EMBL" id="CAJJDM010000156">
    <property type="protein sequence ID" value="CAD8112324.1"/>
    <property type="molecule type" value="Genomic_DNA"/>
</dbReference>
<comment type="caution">
    <text evidence="2">The sequence shown here is derived from an EMBL/GenBank/DDBJ whole genome shotgun (WGS) entry which is preliminary data.</text>
</comment>
<evidence type="ECO:0000256" key="1">
    <source>
        <dbReference type="ARBA" id="ARBA00022737"/>
    </source>
</evidence>
<name>A0A8S1QBM0_PARPR</name>